<evidence type="ECO:0000313" key="3">
    <source>
        <dbReference type="Proteomes" id="UP000295748"/>
    </source>
</evidence>
<accession>A0ABX5SU06</accession>
<dbReference type="EMBL" id="CP038266">
    <property type="protein sequence ID" value="QBR89282.1"/>
    <property type="molecule type" value="Genomic_DNA"/>
</dbReference>
<keyword evidence="1" id="KW-0812">Transmembrane</keyword>
<feature type="transmembrane region" description="Helical" evidence="1">
    <location>
        <begin position="89"/>
        <end position="108"/>
    </location>
</feature>
<organism evidence="2 3">
    <name type="scientific">Microbacterium wangchenii</name>
    <dbReference type="NCBI Taxonomy" id="2541726"/>
    <lineage>
        <taxon>Bacteria</taxon>
        <taxon>Bacillati</taxon>
        <taxon>Actinomycetota</taxon>
        <taxon>Actinomycetes</taxon>
        <taxon>Micrococcales</taxon>
        <taxon>Microbacteriaceae</taxon>
        <taxon>Microbacterium</taxon>
    </lineage>
</organism>
<feature type="transmembrane region" description="Helical" evidence="1">
    <location>
        <begin position="15"/>
        <end position="38"/>
    </location>
</feature>
<sequence length="368" mass="37018">MDTSSPPRAATRPSIALTAAMFTVSAVLGAQALAWIAFPAASPFRVDSSAPIAAALGPSAAAGLELALGAAGMALAALHLAPPVRGGRVLAVVAAVLTISAGFGFLGFTSLAFAGYALVGIVPLAVLTALILLARRHPWAATGIAVVIVALAMVGQASGLFPIGDVAVRFASALKDGGIEAGSALSAIAFTGVWMLAATRGWGDGPLARAVLRRRVPLTIAAAACALPYVFSRLSWLTPWPLLGSPASFPADERAGVLVMGLALGTAMALGGILTLGLILPWGERFPRWMGPLGGAPIPVPLAVTPALVVAALFTFGGVGLAVDSLGGIAPLGEASWTIALVLPFWLWGPLLGLATWGYALHRRAAAG</sequence>
<protein>
    <submittedName>
        <fullName evidence="2">Uncharacterized protein</fullName>
    </submittedName>
</protein>
<feature type="transmembrane region" description="Helical" evidence="1">
    <location>
        <begin position="50"/>
        <end position="77"/>
    </location>
</feature>
<proteinExistence type="predicted"/>
<feature type="transmembrane region" description="Helical" evidence="1">
    <location>
        <begin position="335"/>
        <end position="360"/>
    </location>
</feature>
<reference evidence="2 3" key="1">
    <citation type="submission" date="2019-03" db="EMBL/GenBank/DDBJ databases">
        <authorList>
            <person name="Dong K."/>
        </authorList>
    </citation>
    <scope>NUCLEOTIDE SEQUENCE [LARGE SCALE GENOMIC DNA]</scope>
    <source>
        <strain evidence="3">dk512</strain>
    </source>
</reference>
<gene>
    <name evidence="2" type="ORF">E4K62_11690</name>
</gene>
<keyword evidence="3" id="KW-1185">Reference proteome</keyword>
<feature type="transmembrane region" description="Helical" evidence="1">
    <location>
        <begin position="256"/>
        <end position="280"/>
    </location>
</feature>
<name>A0ABX5SU06_9MICO</name>
<feature type="transmembrane region" description="Helical" evidence="1">
    <location>
        <begin position="300"/>
        <end position="323"/>
    </location>
</feature>
<keyword evidence="1" id="KW-0472">Membrane</keyword>
<feature type="transmembrane region" description="Helical" evidence="1">
    <location>
        <begin position="181"/>
        <end position="203"/>
    </location>
</feature>
<feature type="transmembrane region" description="Helical" evidence="1">
    <location>
        <begin position="140"/>
        <end position="161"/>
    </location>
</feature>
<keyword evidence="1" id="KW-1133">Transmembrane helix</keyword>
<feature type="transmembrane region" description="Helical" evidence="1">
    <location>
        <begin position="114"/>
        <end position="133"/>
    </location>
</feature>
<feature type="transmembrane region" description="Helical" evidence="1">
    <location>
        <begin position="215"/>
        <end position="236"/>
    </location>
</feature>
<evidence type="ECO:0000313" key="2">
    <source>
        <dbReference type="EMBL" id="QBR89282.1"/>
    </source>
</evidence>
<evidence type="ECO:0000256" key="1">
    <source>
        <dbReference type="SAM" id="Phobius"/>
    </source>
</evidence>
<dbReference type="RefSeq" id="WP_135067620.1">
    <property type="nucleotide sequence ID" value="NZ_CP038266.1"/>
</dbReference>
<dbReference type="Proteomes" id="UP000295748">
    <property type="component" value="Chromosome"/>
</dbReference>